<accession>A0A7S1FJ23</accession>
<feature type="domain" description="CSC1/OSCA1-like 7TM region" evidence="8">
    <location>
        <begin position="437"/>
        <end position="708"/>
    </location>
</feature>
<sequence length="791" mass="90153">MLPHYNVGVRTAVVLWCMADPFWALRQVASPPADPVIVLHPGTRNMTSPQSLLLMGTSGPDDDATGPNDLMGIPENASGDLRRFIATLAVNLIFAVCLIAAFTLIRVQVPMMYSRKAMTGLAATPLPPRFFDFYRSWLGWIPACLTVPPAERVRASGLDGLKLIDFSEFAIRTFTLIGVPATLVLCPLYYGWGGGVAAKNGEKLSQLSIANVESGSWVFWVAAVFTVYSVLVVEWMLLSSMETFIQQRMSWLRAMPCPRYNTILVEDIPLEYRHDSLVKAHIEQAFKGALLGDVSAATMVKHTEKLLALQEEWWALDMQLKEAKYRVSQLKRAEDEIVIAATGQHMKRKDEEVHKERERLLAKASIPWRELVEEGTLEEIYTDTAFVTFSNKRSAAIAVGSPFCVRKDQFRMTIPPDPADVLYSDFLSTPLRREFNSFFGKGLILVLFFTYIPLVSVLSVLCNVDFMRSKLPAVDDFFKERENLAEIIEANLGAYILIGVMSFVPTVLMHIFKAFFRLRANQWMQVTLQKYYFWYMVFFSVLVTTIDKGLWEYLWQTAYDPQQLYMALAVNVPRCSNFYMSFIVAHYVTHCLNLTRYSPTIKYLLYRLALNPPDAADKAEPEDQDYYGFGGRSARASLVFTIALMYSILSPMIVPVAMIEFALHHLVYSYLLVYAETRKPDLGGVFFVQQLVDVQWALLLFILTMFSILMIRARSNGPVILCFFCLFIAGEGYRRFVTFTWEVLPIMESDAKKDENLMLHREEDSHKSYVQAELRINDCEHWSHHVVPLFS</sequence>
<feature type="transmembrane region" description="Helical" evidence="7">
    <location>
        <begin position="84"/>
        <end position="105"/>
    </location>
</feature>
<feature type="transmembrane region" description="Helical" evidence="7">
    <location>
        <begin position="492"/>
        <end position="512"/>
    </location>
</feature>
<evidence type="ECO:0000256" key="6">
    <source>
        <dbReference type="ARBA" id="ARBA00023136"/>
    </source>
</evidence>
<feature type="transmembrane region" description="Helical" evidence="7">
    <location>
        <begin position="532"/>
        <end position="551"/>
    </location>
</feature>
<dbReference type="InterPro" id="IPR003864">
    <property type="entry name" value="CSC1/OSCA1-like_7TM"/>
</dbReference>
<feature type="domain" description="CSC1/OSCA1-like N-terminal transmembrane" evidence="9">
    <location>
        <begin position="84"/>
        <end position="238"/>
    </location>
</feature>
<protein>
    <recommendedName>
        <fullName evidence="12">CSC1/OSCA1-like 7TM region domain-containing protein</fullName>
    </recommendedName>
</protein>
<comment type="subcellular location">
    <subcellularLocation>
        <location evidence="1">Membrane</location>
        <topology evidence="1">Multi-pass membrane protein</topology>
    </subcellularLocation>
</comment>
<keyword evidence="6 7" id="KW-0472">Membrane</keyword>
<keyword evidence="4 7" id="KW-0812">Transmembrane</keyword>
<feature type="transmembrane region" description="Helical" evidence="7">
    <location>
        <begin position="638"/>
        <end position="663"/>
    </location>
</feature>
<dbReference type="Pfam" id="PF02714">
    <property type="entry name" value="RSN1_7TM"/>
    <property type="match status" value="1"/>
</dbReference>
<name>A0A7S1FJ23_NOCSC</name>
<feature type="transmembrane region" description="Helical" evidence="7">
    <location>
        <begin position="169"/>
        <end position="190"/>
    </location>
</feature>
<evidence type="ECO:0000256" key="5">
    <source>
        <dbReference type="ARBA" id="ARBA00022989"/>
    </source>
</evidence>
<evidence type="ECO:0000259" key="10">
    <source>
        <dbReference type="Pfam" id="PF14703"/>
    </source>
</evidence>
<evidence type="ECO:0000256" key="3">
    <source>
        <dbReference type="ARBA" id="ARBA00022448"/>
    </source>
</evidence>
<evidence type="ECO:0000256" key="4">
    <source>
        <dbReference type="ARBA" id="ARBA00022692"/>
    </source>
</evidence>
<gene>
    <name evidence="11" type="ORF">NSCI0253_LOCUS43483</name>
</gene>
<evidence type="ECO:0008006" key="12">
    <source>
        <dbReference type="Google" id="ProtNLM"/>
    </source>
</evidence>
<evidence type="ECO:0000313" key="11">
    <source>
        <dbReference type="EMBL" id="CAD8869127.1"/>
    </source>
</evidence>
<dbReference type="GO" id="GO:0005886">
    <property type="term" value="C:plasma membrane"/>
    <property type="evidence" value="ECO:0007669"/>
    <property type="project" value="TreeGrafter"/>
</dbReference>
<dbReference type="PANTHER" id="PTHR13018:SF5">
    <property type="entry name" value="RE44586P"/>
    <property type="match status" value="1"/>
</dbReference>
<evidence type="ECO:0000259" key="8">
    <source>
        <dbReference type="Pfam" id="PF02714"/>
    </source>
</evidence>
<reference evidence="11" key="1">
    <citation type="submission" date="2021-01" db="EMBL/GenBank/DDBJ databases">
        <authorList>
            <person name="Corre E."/>
            <person name="Pelletier E."/>
            <person name="Niang G."/>
            <person name="Scheremetjew M."/>
            <person name="Finn R."/>
            <person name="Kale V."/>
            <person name="Holt S."/>
            <person name="Cochrane G."/>
            <person name="Meng A."/>
            <person name="Brown T."/>
            <person name="Cohen L."/>
        </authorList>
    </citation>
    <scope>NUCLEOTIDE SEQUENCE</scope>
</reference>
<comment type="similarity">
    <text evidence="2">Belongs to the CSC1 (TC 1.A.17) family.</text>
</comment>
<organism evidence="11">
    <name type="scientific">Noctiluca scintillans</name>
    <name type="common">Sea sparkle</name>
    <name type="synonym">Red tide dinoflagellate</name>
    <dbReference type="NCBI Taxonomy" id="2966"/>
    <lineage>
        <taxon>Eukaryota</taxon>
        <taxon>Sar</taxon>
        <taxon>Alveolata</taxon>
        <taxon>Dinophyceae</taxon>
        <taxon>Noctilucales</taxon>
        <taxon>Noctilucaceae</taxon>
        <taxon>Noctiluca</taxon>
    </lineage>
</organism>
<dbReference type="GO" id="GO:0005227">
    <property type="term" value="F:calcium-activated cation channel activity"/>
    <property type="evidence" value="ECO:0007669"/>
    <property type="project" value="InterPro"/>
</dbReference>
<dbReference type="InterPro" id="IPR045122">
    <property type="entry name" value="Csc1-like"/>
</dbReference>
<keyword evidence="5 7" id="KW-1133">Transmembrane helix</keyword>
<feature type="transmembrane region" description="Helical" evidence="7">
    <location>
        <begin position="694"/>
        <end position="711"/>
    </location>
</feature>
<feature type="transmembrane region" description="Helical" evidence="7">
    <location>
        <begin position="563"/>
        <end position="588"/>
    </location>
</feature>
<proteinExistence type="inferred from homology"/>
<feature type="transmembrane region" description="Helical" evidence="7">
    <location>
        <begin position="442"/>
        <end position="461"/>
    </location>
</feature>
<dbReference type="PANTHER" id="PTHR13018">
    <property type="entry name" value="PROBABLE MEMBRANE PROTEIN DUF221-RELATED"/>
    <property type="match status" value="1"/>
</dbReference>
<evidence type="ECO:0000259" key="9">
    <source>
        <dbReference type="Pfam" id="PF13967"/>
    </source>
</evidence>
<dbReference type="Pfam" id="PF14703">
    <property type="entry name" value="PHM7_cyt"/>
    <property type="match status" value="1"/>
</dbReference>
<dbReference type="Pfam" id="PF13967">
    <property type="entry name" value="RSN1_TM"/>
    <property type="match status" value="1"/>
</dbReference>
<dbReference type="InterPro" id="IPR032880">
    <property type="entry name" value="CSC1/OSCA1-like_N"/>
</dbReference>
<dbReference type="AlphaFoldDB" id="A0A7S1FJ23"/>
<evidence type="ECO:0000256" key="1">
    <source>
        <dbReference type="ARBA" id="ARBA00004141"/>
    </source>
</evidence>
<dbReference type="InterPro" id="IPR027815">
    <property type="entry name" value="CSC1/OSCA1-like_cyt"/>
</dbReference>
<evidence type="ECO:0000256" key="7">
    <source>
        <dbReference type="SAM" id="Phobius"/>
    </source>
</evidence>
<keyword evidence="3" id="KW-0813">Transport</keyword>
<evidence type="ECO:0000256" key="2">
    <source>
        <dbReference type="ARBA" id="ARBA00007779"/>
    </source>
</evidence>
<feature type="transmembrane region" description="Helical" evidence="7">
    <location>
        <begin position="217"/>
        <end position="238"/>
    </location>
</feature>
<feature type="domain" description="CSC1/OSCA1-like cytosolic" evidence="10">
    <location>
        <begin position="262"/>
        <end position="424"/>
    </location>
</feature>
<dbReference type="EMBL" id="HBFQ01061342">
    <property type="protein sequence ID" value="CAD8869127.1"/>
    <property type="molecule type" value="Transcribed_RNA"/>
</dbReference>